<feature type="compositionally biased region" description="Basic and acidic residues" evidence="1">
    <location>
        <begin position="372"/>
        <end position="393"/>
    </location>
</feature>
<evidence type="ECO:0000256" key="1">
    <source>
        <dbReference type="SAM" id="MobiDB-lite"/>
    </source>
</evidence>
<protein>
    <submittedName>
        <fullName evidence="2">HCNGP domain-containing protein</fullName>
    </submittedName>
</protein>
<dbReference type="STRING" id="3775.A0A1Q3D907"/>
<dbReference type="OrthoDB" id="1714508at2759"/>
<dbReference type="Pfam" id="PF07818">
    <property type="entry name" value="HCNGP"/>
    <property type="match status" value="1"/>
</dbReference>
<accession>A0A1Q3D907</accession>
<feature type="compositionally biased region" description="Acidic residues" evidence="1">
    <location>
        <begin position="18"/>
        <end position="30"/>
    </location>
</feature>
<dbReference type="EMBL" id="BDDD01005200">
    <property type="protein sequence ID" value="GAV89006.1"/>
    <property type="molecule type" value="Genomic_DNA"/>
</dbReference>
<name>A0A1Q3D907_CEPFO</name>
<dbReference type="GO" id="GO:0006355">
    <property type="term" value="P:regulation of DNA-templated transcription"/>
    <property type="evidence" value="ECO:0007669"/>
    <property type="project" value="InterPro"/>
</dbReference>
<feature type="region of interest" description="Disordered" evidence="1">
    <location>
        <begin position="370"/>
        <end position="406"/>
    </location>
</feature>
<feature type="region of interest" description="Disordered" evidence="1">
    <location>
        <begin position="427"/>
        <end position="447"/>
    </location>
</feature>
<dbReference type="FunCoup" id="A0A1Q3D907">
    <property type="interactions" value="1882"/>
</dbReference>
<dbReference type="PANTHER" id="PTHR13464">
    <property type="entry name" value="TRANSCRIPTIONAL REGULATOR PROTEIN HCNGP"/>
    <property type="match status" value="1"/>
</dbReference>
<dbReference type="PANTHER" id="PTHR13464:SF0">
    <property type="entry name" value="SAP30-BINDING PROTEIN"/>
    <property type="match status" value="1"/>
</dbReference>
<evidence type="ECO:0000313" key="2">
    <source>
        <dbReference type="EMBL" id="GAV89006.1"/>
    </source>
</evidence>
<feature type="compositionally biased region" description="Basic and acidic residues" evidence="1">
    <location>
        <begin position="429"/>
        <end position="447"/>
    </location>
</feature>
<reference evidence="3" key="1">
    <citation type="submission" date="2016-04" db="EMBL/GenBank/DDBJ databases">
        <title>Cephalotus genome sequencing.</title>
        <authorList>
            <person name="Fukushima K."/>
            <person name="Hasebe M."/>
            <person name="Fang X."/>
        </authorList>
    </citation>
    <scope>NUCLEOTIDE SEQUENCE [LARGE SCALE GENOMIC DNA]</scope>
    <source>
        <strain evidence="3">cv. St1</strain>
    </source>
</reference>
<dbReference type="AlphaFoldDB" id="A0A1Q3D907"/>
<dbReference type="Proteomes" id="UP000187406">
    <property type="component" value="Unassembled WGS sequence"/>
</dbReference>
<keyword evidence="3" id="KW-1185">Reference proteome</keyword>
<feature type="compositionally biased region" description="Polar residues" evidence="1">
    <location>
        <begin position="157"/>
        <end position="170"/>
    </location>
</feature>
<feature type="region of interest" description="Disordered" evidence="1">
    <location>
        <begin position="1"/>
        <end position="170"/>
    </location>
</feature>
<feature type="compositionally biased region" description="Polar residues" evidence="1">
    <location>
        <begin position="394"/>
        <end position="405"/>
    </location>
</feature>
<dbReference type="InterPro" id="IPR012479">
    <property type="entry name" value="SAP30BP"/>
</dbReference>
<sequence length="447" mass="49732">MASKKKQAEGIALLSMYNDEDDEELEDLLEQDQHRQQQHLEQVLVQQEVDEQQQQQELKENYKNLPNDMEEDSRVDDDVAATTPPIPNQNWTPLDSRSPFFSPKQQQQQQQLSSTSRGGGGRFTIVDYGHDELAMSPEPELQEGEIGSSGRVVFGTDLQTGNGDTQETTPLGTVQVLTPSIQATPQSSEHFDLSQPDTMNCDVTESETAVAEDAANVSVADVDLLDKFLPPPPKEKCPEEVQKKIQKFLHLKKIGKSFNAEVRNRKDYRNPDFLLHAVKYQDIDQIGSCFSKDVYDPYGYDKSDYYDEIEADMKREKERKEQELKKSPKVEFVSIGTQPGTVAGAAKYNVPIPGVSAVAAGGLSSVPTAADVARDGWQSKKSKWDKVDTDRRNPLQSGGQDSGFTAGTHAALMSAANAGGGYLAFAQQRRREAEERRSSELKLDRRS</sequence>
<comment type="caution">
    <text evidence="2">The sequence shown here is derived from an EMBL/GenBank/DDBJ whole genome shotgun (WGS) entry which is preliminary data.</text>
</comment>
<dbReference type="GO" id="GO:0005634">
    <property type="term" value="C:nucleus"/>
    <property type="evidence" value="ECO:0007669"/>
    <property type="project" value="TreeGrafter"/>
</dbReference>
<dbReference type="InParanoid" id="A0A1Q3D907"/>
<feature type="compositionally biased region" description="Acidic residues" evidence="1">
    <location>
        <begin position="68"/>
        <end position="79"/>
    </location>
</feature>
<gene>
    <name evidence="2" type="ORF">CFOL_v3_32427</name>
</gene>
<proteinExistence type="predicted"/>
<organism evidence="2 3">
    <name type="scientific">Cephalotus follicularis</name>
    <name type="common">Albany pitcher plant</name>
    <dbReference type="NCBI Taxonomy" id="3775"/>
    <lineage>
        <taxon>Eukaryota</taxon>
        <taxon>Viridiplantae</taxon>
        <taxon>Streptophyta</taxon>
        <taxon>Embryophyta</taxon>
        <taxon>Tracheophyta</taxon>
        <taxon>Spermatophyta</taxon>
        <taxon>Magnoliopsida</taxon>
        <taxon>eudicotyledons</taxon>
        <taxon>Gunneridae</taxon>
        <taxon>Pentapetalae</taxon>
        <taxon>rosids</taxon>
        <taxon>fabids</taxon>
        <taxon>Oxalidales</taxon>
        <taxon>Cephalotaceae</taxon>
        <taxon>Cephalotus</taxon>
    </lineage>
</organism>
<evidence type="ECO:0000313" key="3">
    <source>
        <dbReference type="Proteomes" id="UP000187406"/>
    </source>
</evidence>
<feature type="compositionally biased region" description="Low complexity" evidence="1">
    <location>
        <begin position="39"/>
        <end position="56"/>
    </location>
</feature>